<gene>
    <name evidence="2" type="ORF">Cni_G06908</name>
</gene>
<keyword evidence="3" id="KW-1185">Reference proteome</keyword>
<dbReference type="PANTHER" id="PTHR31374">
    <property type="entry name" value="AUXIN-INDUCED PROTEIN-LIKE-RELATED"/>
    <property type="match status" value="1"/>
</dbReference>
<evidence type="ECO:0000313" key="2">
    <source>
        <dbReference type="EMBL" id="WOK98198.1"/>
    </source>
</evidence>
<dbReference type="PANTHER" id="PTHR31374:SF29">
    <property type="entry name" value="SAUR-LIKE AUXIN-RESPONSIVE PROTEIN FAMILY"/>
    <property type="match status" value="1"/>
</dbReference>
<dbReference type="Proteomes" id="UP001327560">
    <property type="component" value="Chromosome 2"/>
</dbReference>
<dbReference type="GO" id="GO:0009733">
    <property type="term" value="P:response to auxin"/>
    <property type="evidence" value="ECO:0007669"/>
    <property type="project" value="InterPro"/>
</dbReference>
<evidence type="ECO:0000313" key="3">
    <source>
        <dbReference type="Proteomes" id="UP001327560"/>
    </source>
</evidence>
<organism evidence="2 3">
    <name type="scientific">Canna indica</name>
    <name type="common">Indian-shot</name>
    <dbReference type="NCBI Taxonomy" id="4628"/>
    <lineage>
        <taxon>Eukaryota</taxon>
        <taxon>Viridiplantae</taxon>
        <taxon>Streptophyta</taxon>
        <taxon>Embryophyta</taxon>
        <taxon>Tracheophyta</taxon>
        <taxon>Spermatophyta</taxon>
        <taxon>Magnoliopsida</taxon>
        <taxon>Liliopsida</taxon>
        <taxon>Zingiberales</taxon>
        <taxon>Cannaceae</taxon>
        <taxon>Canna</taxon>
    </lineage>
</organism>
<protein>
    <submittedName>
        <fullName evidence="2">Uncharacterized protein</fullName>
    </submittedName>
</protein>
<evidence type="ECO:0000256" key="1">
    <source>
        <dbReference type="ARBA" id="ARBA00006974"/>
    </source>
</evidence>
<proteinExistence type="inferred from homology"/>
<sequence>MAEGCDGGRPSMVVEEEGIRKGWMGIRVGARGEEQRRFVVPVEYLRHPLFVGLLKEAEEEYGFHHQGPIFIPCRVDYFYRICSIIERERRRAVVAGGNPHHFRLGFTGIS</sequence>
<dbReference type="Pfam" id="PF02519">
    <property type="entry name" value="Auxin_inducible"/>
    <property type="match status" value="1"/>
</dbReference>
<dbReference type="AlphaFoldDB" id="A0AAQ3Q583"/>
<reference evidence="2 3" key="1">
    <citation type="submission" date="2023-10" db="EMBL/GenBank/DDBJ databases">
        <title>Chromosome-scale genome assembly provides insights into flower coloration mechanisms of Canna indica.</title>
        <authorList>
            <person name="Li C."/>
        </authorList>
    </citation>
    <scope>NUCLEOTIDE SEQUENCE [LARGE SCALE GENOMIC DNA]</scope>
    <source>
        <tissue evidence="2">Flower</tissue>
    </source>
</reference>
<dbReference type="EMBL" id="CP136891">
    <property type="protein sequence ID" value="WOK98198.1"/>
    <property type="molecule type" value="Genomic_DNA"/>
</dbReference>
<comment type="similarity">
    <text evidence="1">Belongs to the ARG7 family.</text>
</comment>
<dbReference type="InterPro" id="IPR003676">
    <property type="entry name" value="SAUR_fam"/>
</dbReference>
<name>A0AAQ3Q583_9LILI</name>
<accession>A0AAQ3Q583</accession>